<comment type="caution">
    <text evidence="8">The sequence shown here is derived from an EMBL/GenBank/DDBJ whole genome shotgun (WGS) entry which is preliminary data.</text>
</comment>
<comment type="pathway">
    <text evidence="1 6">Purine metabolism; IMP biosynthesis via de novo pathway; 5-amino-1-(5-phospho-D-ribosyl)imidazole-4-carboxamide from 5-amino-1-(5-phospho-D-ribosyl)imidazole-4-carboxylate: step 1/2.</text>
</comment>
<keyword evidence="2 6" id="KW-0436">Ligase</keyword>
<protein>
    <recommendedName>
        <fullName evidence="6">Phosphoribosylaminoimidazole-succinocarboxamide synthase</fullName>
        <ecNumber evidence="6">6.3.2.6</ecNumber>
    </recommendedName>
    <alternativeName>
        <fullName evidence="6">SAICAR synthetase</fullName>
    </alternativeName>
</protein>
<reference evidence="8 9" key="1">
    <citation type="journal article" date="2019" name="Nat. Microbiol.">
        <title>Wide diversity of methane and short-chain alkane metabolisms in uncultured archaea.</title>
        <authorList>
            <person name="Borrel G."/>
            <person name="Adam P.S."/>
            <person name="McKay L.J."/>
            <person name="Chen L.X."/>
            <person name="Sierra-Garcia I.N."/>
            <person name="Sieber C.M."/>
            <person name="Letourneur Q."/>
            <person name="Ghozlane A."/>
            <person name="Andersen G.L."/>
            <person name="Li W.J."/>
            <person name="Hallam S.J."/>
            <person name="Muyzer G."/>
            <person name="de Oliveira V.M."/>
            <person name="Inskeep W.P."/>
            <person name="Banfield J.F."/>
            <person name="Gribaldo S."/>
        </authorList>
    </citation>
    <scope>NUCLEOTIDE SEQUENCE [LARGE SCALE GENOMIC DNA]</scope>
    <source>
        <strain evidence="8">NM1b</strain>
    </source>
</reference>
<keyword evidence="3 6" id="KW-0547">Nucleotide-binding</keyword>
<dbReference type="Proteomes" id="UP000320766">
    <property type="component" value="Unassembled WGS sequence"/>
</dbReference>
<dbReference type="GO" id="GO:0004639">
    <property type="term" value="F:phosphoribosylaminoimidazolesuccinocarboxamide synthase activity"/>
    <property type="evidence" value="ECO:0007669"/>
    <property type="project" value="UniProtKB-UniRule"/>
</dbReference>
<keyword evidence="4 6" id="KW-0658">Purine biosynthesis</keyword>
<name>A0A520KXF9_9EURY</name>
<dbReference type="SUPFAM" id="SSF56104">
    <property type="entry name" value="SAICAR synthase-like"/>
    <property type="match status" value="1"/>
</dbReference>
<dbReference type="GO" id="GO:0005737">
    <property type="term" value="C:cytoplasm"/>
    <property type="evidence" value="ECO:0007669"/>
    <property type="project" value="TreeGrafter"/>
</dbReference>
<comment type="similarity">
    <text evidence="6">Belongs to the SAICAR synthetase family.</text>
</comment>
<dbReference type="GO" id="GO:0006189">
    <property type="term" value="P:'de novo' IMP biosynthetic process"/>
    <property type="evidence" value="ECO:0007669"/>
    <property type="project" value="UniProtKB-UniRule"/>
</dbReference>
<evidence type="ECO:0000259" key="7">
    <source>
        <dbReference type="Pfam" id="PF01259"/>
    </source>
</evidence>
<dbReference type="Gene3D" id="3.30.470.20">
    <property type="entry name" value="ATP-grasp fold, B domain"/>
    <property type="match status" value="1"/>
</dbReference>
<dbReference type="Gene3D" id="3.30.200.20">
    <property type="entry name" value="Phosphorylase Kinase, domain 1"/>
    <property type="match status" value="1"/>
</dbReference>
<dbReference type="EC" id="6.3.2.6" evidence="6"/>
<evidence type="ECO:0000256" key="2">
    <source>
        <dbReference type="ARBA" id="ARBA00022598"/>
    </source>
</evidence>
<keyword evidence="5 6" id="KW-0067">ATP-binding</keyword>
<evidence type="ECO:0000256" key="1">
    <source>
        <dbReference type="ARBA" id="ARBA00004672"/>
    </source>
</evidence>
<proteinExistence type="inferred from homology"/>
<gene>
    <name evidence="6" type="primary">purC</name>
    <name evidence="8" type="ORF">EF807_03750</name>
</gene>
<dbReference type="HAMAP" id="MF_00137">
    <property type="entry name" value="SAICAR_synth"/>
    <property type="match status" value="1"/>
</dbReference>
<evidence type="ECO:0000256" key="6">
    <source>
        <dbReference type="HAMAP-Rule" id="MF_00137"/>
    </source>
</evidence>
<evidence type="ECO:0000256" key="5">
    <source>
        <dbReference type="ARBA" id="ARBA00022840"/>
    </source>
</evidence>
<dbReference type="UniPathway" id="UPA00074">
    <property type="reaction ID" value="UER00131"/>
</dbReference>
<evidence type="ECO:0000313" key="9">
    <source>
        <dbReference type="Proteomes" id="UP000320766"/>
    </source>
</evidence>
<comment type="catalytic activity">
    <reaction evidence="6">
        <text>5-amino-1-(5-phospho-D-ribosyl)imidazole-4-carboxylate + L-aspartate + ATP = (2S)-2-[5-amino-1-(5-phospho-beta-D-ribosyl)imidazole-4-carboxamido]succinate + ADP + phosphate + 2 H(+)</text>
        <dbReference type="Rhea" id="RHEA:22628"/>
        <dbReference type="ChEBI" id="CHEBI:15378"/>
        <dbReference type="ChEBI" id="CHEBI:29991"/>
        <dbReference type="ChEBI" id="CHEBI:30616"/>
        <dbReference type="ChEBI" id="CHEBI:43474"/>
        <dbReference type="ChEBI" id="CHEBI:58443"/>
        <dbReference type="ChEBI" id="CHEBI:77657"/>
        <dbReference type="ChEBI" id="CHEBI:456216"/>
        <dbReference type="EC" id="6.3.2.6"/>
    </reaction>
</comment>
<dbReference type="PANTHER" id="PTHR43700:SF1">
    <property type="entry name" value="PHOSPHORIBOSYLAMINOIMIDAZOLE-SUCCINOCARBOXAMIDE SYNTHASE"/>
    <property type="match status" value="1"/>
</dbReference>
<evidence type="ECO:0000256" key="3">
    <source>
        <dbReference type="ARBA" id="ARBA00022741"/>
    </source>
</evidence>
<evidence type="ECO:0000256" key="4">
    <source>
        <dbReference type="ARBA" id="ARBA00022755"/>
    </source>
</evidence>
<feature type="domain" description="SAICAR synthetase/ADE2 N-terminal" evidence="7">
    <location>
        <begin position="23"/>
        <end position="276"/>
    </location>
</feature>
<dbReference type="GO" id="GO:0005524">
    <property type="term" value="F:ATP binding"/>
    <property type="evidence" value="ECO:0007669"/>
    <property type="project" value="UniProtKB-KW"/>
</dbReference>
<dbReference type="AlphaFoldDB" id="A0A520KXF9"/>
<dbReference type="Pfam" id="PF01259">
    <property type="entry name" value="SAICAR_synt"/>
    <property type="match status" value="1"/>
</dbReference>
<accession>A0A520KXF9</accession>
<dbReference type="InterPro" id="IPR028923">
    <property type="entry name" value="SAICAR_synt/ADE2_N"/>
</dbReference>
<evidence type="ECO:0000313" key="8">
    <source>
        <dbReference type="EMBL" id="RZN70149.1"/>
    </source>
</evidence>
<dbReference type="EMBL" id="RXIL01000061">
    <property type="protein sequence ID" value="RZN70149.1"/>
    <property type="molecule type" value="Genomic_DNA"/>
</dbReference>
<organism evidence="8 9">
    <name type="scientific">Candidatus Methanolliviera hydrocarbonicum</name>
    <dbReference type="NCBI Taxonomy" id="2491085"/>
    <lineage>
        <taxon>Archaea</taxon>
        <taxon>Methanobacteriati</taxon>
        <taxon>Methanobacteriota</taxon>
        <taxon>Candidatus Methanoliparia</taxon>
        <taxon>Candidatus Methanoliparales</taxon>
        <taxon>Candidatus Methanollivieraceae</taxon>
        <taxon>Candidatus Methanolliviera</taxon>
    </lineage>
</organism>
<sequence length="345" mass="40014">MGSVKDLKVIEKPTAKKLGVGRFVFSDRYSIFDWGEMPDLIEGKGKALCVISAFFFEKLEEKGIATHYRGLIKDDRSYRLEEIEGAANEMEIDLVRVIKPNFYGGKYNYGLFKEEHGNYLIPLEFIYRNVIVPESSFLRRVKKEEINIAEFGLDDLEVGKKLKKPIFDVSTKLEEEDRYLNWGEAKEISALKDSEMAEVKRILSFLNVLIDKEVSNAGIENIDGKIELALDPQREFMVVDTLGTLDECRLLHNGLNLSKEVIRRYYLPSEWKKEVDRAKEEAKKRRIGDWKSLCKKTPEGLDKEFKEIISSMYQSAANEITRENFFDAPRLNVVMKRYEEYLDGI</sequence>
<dbReference type="PANTHER" id="PTHR43700">
    <property type="entry name" value="PHOSPHORIBOSYLAMINOIMIDAZOLE-SUCCINOCARBOXAMIDE SYNTHASE"/>
    <property type="match status" value="1"/>
</dbReference>